<dbReference type="AlphaFoldDB" id="A0A917TRT5"/>
<reference evidence="9" key="2">
    <citation type="submission" date="2020-09" db="EMBL/GenBank/DDBJ databases">
        <authorList>
            <person name="Sun Q."/>
            <person name="Zhou Y."/>
        </authorList>
    </citation>
    <scope>NUCLEOTIDE SEQUENCE</scope>
    <source>
        <strain evidence="9">CGMCC 4.7312</strain>
    </source>
</reference>
<evidence type="ECO:0000256" key="8">
    <source>
        <dbReference type="SAM" id="Phobius"/>
    </source>
</evidence>
<dbReference type="PANTHER" id="PTHR23517">
    <property type="entry name" value="RESISTANCE PROTEIN MDTM, PUTATIVE-RELATED-RELATED"/>
    <property type="match status" value="1"/>
</dbReference>
<keyword evidence="10" id="KW-1185">Reference proteome</keyword>
<feature type="transmembrane region" description="Helical" evidence="8">
    <location>
        <begin position="89"/>
        <end position="112"/>
    </location>
</feature>
<dbReference type="RefSeq" id="WP_189042466.1">
    <property type="nucleotide sequence ID" value="NZ_BMNB01000006.1"/>
</dbReference>
<comment type="subcellular location">
    <subcellularLocation>
        <location evidence="1">Cell membrane</location>
        <topology evidence="1">Multi-pass membrane protein</topology>
    </subcellularLocation>
</comment>
<evidence type="ECO:0000256" key="7">
    <source>
        <dbReference type="SAM" id="MobiDB-lite"/>
    </source>
</evidence>
<keyword evidence="6 8" id="KW-0472">Membrane</keyword>
<feature type="transmembrane region" description="Helical" evidence="8">
    <location>
        <begin position="423"/>
        <end position="443"/>
    </location>
</feature>
<feature type="transmembrane region" description="Helical" evidence="8">
    <location>
        <begin position="361"/>
        <end position="385"/>
    </location>
</feature>
<evidence type="ECO:0000256" key="4">
    <source>
        <dbReference type="ARBA" id="ARBA00022692"/>
    </source>
</evidence>
<feature type="transmembrane region" description="Helical" evidence="8">
    <location>
        <begin position="147"/>
        <end position="175"/>
    </location>
</feature>
<accession>A0A917TRT5</accession>
<dbReference type="Pfam" id="PF07690">
    <property type="entry name" value="MFS_1"/>
    <property type="match status" value="1"/>
</dbReference>
<feature type="transmembrane region" description="Helical" evidence="8">
    <location>
        <begin position="397"/>
        <end position="417"/>
    </location>
</feature>
<dbReference type="Gene3D" id="1.20.1250.20">
    <property type="entry name" value="MFS general substrate transporter like domains"/>
    <property type="match status" value="1"/>
</dbReference>
<dbReference type="Proteomes" id="UP000608890">
    <property type="component" value="Unassembled WGS sequence"/>
</dbReference>
<dbReference type="InterPro" id="IPR011701">
    <property type="entry name" value="MFS"/>
</dbReference>
<feature type="transmembrane region" description="Helical" evidence="8">
    <location>
        <begin position="334"/>
        <end position="355"/>
    </location>
</feature>
<feature type="transmembrane region" description="Helical" evidence="8">
    <location>
        <begin position="213"/>
        <end position="232"/>
    </location>
</feature>
<dbReference type="PANTHER" id="PTHR23517:SF2">
    <property type="entry name" value="MULTIDRUG RESISTANCE PROTEIN MDTH"/>
    <property type="match status" value="1"/>
</dbReference>
<keyword evidence="3" id="KW-1003">Cell membrane</keyword>
<dbReference type="InterPro" id="IPR050171">
    <property type="entry name" value="MFS_Transporters"/>
</dbReference>
<sequence length="457" mass="47383">MADDGSSETPGPDPSHDAAGAVATDGTLRTDDRPAAPAGVRSRVVRLAIGWLPEETPVRHMLSVSFIDSVGTGMFLTGSALFFTRDIGLTAAQVGLGLSLAAVTGFLCTVPVGRLSDRFGALPVLVTLQIWRAAWFFAYPFVDDLPWFLVVCCLAGAGEWAAGPVVQSLLGSLVAPPARVRTMAAVMLVRNIGFVFGAASATIAIALGGGNVYRALVILDAVSFLASGALLLRLRGRLAVAEPPPNDPEQEHAEPRNRPSLRYLVLACLNGVLYLHAVILSVGLPLWITTETKAPVELVGAVVVLNTVLAISLQMRLSRGVDGLRPAASRQLRAGFILAVCCGLVSLTGSTAPAVAATLLLTATVALTVGEIYQSVGAWGVSYGYAPDASRGYHLSIYSLGSTGTMIVGPALLTSVVMPAGTLGWLGLAVVLAVAGALVPVVVRFRRPPAAEPSLPV</sequence>
<keyword evidence="4 8" id="KW-0812">Transmembrane</keyword>
<reference evidence="9" key="1">
    <citation type="journal article" date="2014" name="Int. J. Syst. Evol. Microbiol.">
        <title>Complete genome sequence of Corynebacterium casei LMG S-19264T (=DSM 44701T), isolated from a smear-ripened cheese.</title>
        <authorList>
            <consortium name="US DOE Joint Genome Institute (JGI-PGF)"/>
            <person name="Walter F."/>
            <person name="Albersmeier A."/>
            <person name="Kalinowski J."/>
            <person name="Ruckert C."/>
        </authorList>
    </citation>
    <scope>NUCLEOTIDE SEQUENCE</scope>
    <source>
        <strain evidence="9">CGMCC 4.7312</strain>
    </source>
</reference>
<feature type="transmembrane region" description="Helical" evidence="8">
    <location>
        <begin position="119"/>
        <end position="141"/>
    </location>
</feature>
<feature type="transmembrane region" description="Helical" evidence="8">
    <location>
        <begin position="263"/>
        <end position="288"/>
    </location>
</feature>
<proteinExistence type="predicted"/>
<comment type="caution">
    <text evidence="9">The sequence shown here is derived from an EMBL/GenBank/DDBJ whole genome shotgun (WGS) entry which is preliminary data.</text>
</comment>
<evidence type="ECO:0000256" key="6">
    <source>
        <dbReference type="ARBA" id="ARBA00023136"/>
    </source>
</evidence>
<feature type="region of interest" description="Disordered" evidence="7">
    <location>
        <begin position="1"/>
        <end position="35"/>
    </location>
</feature>
<gene>
    <name evidence="9" type="ORF">GCM10011608_18270</name>
</gene>
<evidence type="ECO:0000256" key="3">
    <source>
        <dbReference type="ARBA" id="ARBA00022475"/>
    </source>
</evidence>
<protein>
    <submittedName>
        <fullName evidence="9">Membrane protein</fullName>
    </submittedName>
</protein>
<dbReference type="InterPro" id="IPR036259">
    <property type="entry name" value="MFS_trans_sf"/>
</dbReference>
<evidence type="ECO:0000256" key="5">
    <source>
        <dbReference type="ARBA" id="ARBA00022989"/>
    </source>
</evidence>
<name>A0A917TRT5_9ACTN</name>
<dbReference type="GO" id="GO:0005886">
    <property type="term" value="C:plasma membrane"/>
    <property type="evidence" value="ECO:0007669"/>
    <property type="project" value="UniProtKB-SubCell"/>
</dbReference>
<organism evidence="9 10">
    <name type="scientific">Micromonospora sonchi</name>
    <dbReference type="NCBI Taxonomy" id="1763543"/>
    <lineage>
        <taxon>Bacteria</taxon>
        <taxon>Bacillati</taxon>
        <taxon>Actinomycetota</taxon>
        <taxon>Actinomycetes</taxon>
        <taxon>Micromonosporales</taxon>
        <taxon>Micromonosporaceae</taxon>
        <taxon>Micromonospora</taxon>
    </lineage>
</organism>
<feature type="transmembrane region" description="Helical" evidence="8">
    <location>
        <begin position="187"/>
        <end position="207"/>
    </location>
</feature>
<dbReference type="EMBL" id="BMNB01000006">
    <property type="protein sequence ID" value="GGM34162.1"/>
    <property type="molecule type" value="Genomic_DNA"/>
</dbReference>
<evidence type="ECO:0000313" key="9">
    <source>
        <dbReference type="EMBL" id="GGM34162.1"/>
    </source>
</evidence>
<evidence type="ECO:0000256" key="1">
    <source>
        <dbReference type="ARBA" id="ARBA00004651"/>
    </source>
</evidence>
<evidence type="ECO:0000256" key="2">
    <source>
        <dbReference type="ARBA" id="ARBA00022448"/>
    </source>
</evidence>
<feature type="transmembrane region" description="Helical" evidence="8">
    <location>
        <begin position="294"/>
        <end position="313"/>
    </location>
</feature>
<dbReference type="SUPFAM" id="SSF103473">
    <property type="entry name" value="MFS general substrate transporter"/>
    <property type="match status" value="1"/>
</dbReference>
<dbReference type="GO" id="GO:0022857">
    <property type="term" value="F:transmembrane transporter activity"/>
    <property type="evidence" value="ECO:0007669"/>
    <property type="project" value="InterPro"/>
</dbReference>
<evidence type="ECO:0000313" key="10">
    <source>
        <dbReference type="Proteomes" id="UP000608890"/>
    </source>
</evidence>
<keyword evidence="5 8" id="KW-1133">Transmembrane helix</keyword>
<keyword evidence="2" id="KW-0813">Transport</keyword>